<organism evidence="2 3">
    <name type="scientific">Solirubrobacter ginsenosidimutans</name>
    <dbReference type="NCBI Taxonomy" id="490573"/>
    <lineage>
        <taxon>Bacteria</taxon>
        <taxon>Bacillati</taxon>
        <taxon>Actinomycetota</taxon>
        <taxon>Thermoleophilia</taxon>
        <taxon>Solirubrobacterales</taxon>
        <taxon>Solirubrobacteraceae</taxon>
        <taxon>Solirubrobacter</taxon>
    </lineage>
</organism>
<dbReference type="InterPro" id="IPR013096">
    <property type="entry name" value="Cupin_2"/>
</dbReference>
<feature type="domain" description="Cupin type-2" evidence="1">
    <location>
        <begin position="29"/>
        <end position="90"/>
    </location>
</feature>
<dbReference type="Pfam" id="PF07883">
    <property type="entry name" value="Cupin_2"/>
    <property type="match status" value="1"/>
</dbReference>
<dbReference type="InterPro" id="IPR052535">
    <property type="entry name" value="Bacilysin_H2HPP_isomerase"/>
</dbReference>
<dbReference type="SUPFAM" id="SSF51182">
    <property type="entry name" value="RmlC-like cupins"/>
    <property type="match status" value="1"/>
</dbReference>
<dbReference type="Gene3D" id="2.60.120.10">
    <property type="entry name" value="Jelly Rolls"/>
    <property type="match status" value="1"/>
</dbReference>
<accession>A0A9X3MM32</accession>
<dbReference type="EMBL" id="JAPDOD010000001">
    <property type="protein sequence ID" value="MDA0159081.1"/>
    <property type="molecule type" value="Genomic_DNA"/>
</dbReference>
<comment type="caution">
    <text evidence="2">The sequence shown here is derived from an EMBL/GenBank/DDBJ whole genome shotgun (WGS) entry which is preliminary data.</text>
</comment>
<evidence type="ECO:0000313" key="2">
    <source>
        <dbReference type="EMBL" id="MDA0159081.1"/>
    </source>
</evidence>
<evidence type="ECO:0000259" key="1">
    <source>
        <dbReference type="Pfam" id="PF07883"/>
    </source>
</evidence>
<name>A0A9X3MM32_9ACTN</name>
<dbReference type="Proteomes" id="UP001149140">
    <property type="component" value="Unassembled WGS sequence"/>
</dbReference>
<evidence type="ECO:0000313" key="3">
    <source>
        <dbReference type="Proteomes" id="UP001149140"/>
    </source>
</evidence>
<keyword evidence="3" id="KW-1185">Reference proteome</keyword>
<dbReference type="InterPro" id="IPR011051">
    <property type="entry name" value="RmlC_Cupin_sf"/>
</dbReference>
<sequence>MRWDDQEFTEVRPGIFGATIDSDQLTVTVYRYEPGCAWETHEHPEDQVTFIAEGGTVDFVVDGRPAPMSAGELAVIPGGVPHSATVAADGERVISVNVWRLRSRTP</sequence>
<dbReference type="AlphaFoldDB" id="A0A9X3MM32"/>
<dbReference type="InterPro" id="IPR014710">
    <property type="entry name" value="RmlC-like_jellyroll"/>
</dbReference>
<dbReference type="RefSeq" id="WP_270037737.1">
    <property type="nucleotide sequence ID" value="NZ_JAPDOD010000001.1"/>
</dbReference>
<dbReference type="PANTHER" id="PTHR40112">
    <property type="entry name" value="H2HPP ISOMERASE"/>
    <property type="match status" value="1"/>
</dbReference>
<reference evidence="2" key="1">
    <citation type="submission" date="2022-10" db="EMBL/GenBank/DDBJ databases">
        <title>The WGS of Solirubrobacter ginsenosidimutans DSM 21036.</title>
        <authorList>
            <person name="Jiang Z."/>
        </authorList>
    </citation>
    <scope>NUCLEOTIDE SEQUENCE</scope>
    <source>
        <strain evidence="2">DSM 21036</strain>
    </source>
</reference>
<gene>
    <name evidence="2" type="ORF">OM076_02290</name>
</gene>
<proteinExistence type="predicted"/>
<protein>
    <submittedName>
        <fullName evidence="2">Cupin domain-containing protein</fullName>
    </submittedName>
</protein>
<dbReference type="PANTHER" id="PTHR40112:SF1">
    <property type="entry name" value="H2HPP ISOMERASE"/>
    <property type="match status" value="1"/>
</dbReference>